<dbReference type="KEGG" id="dpe:6595087"/>
<evidence type="ECO:0000259" key="9">
    <source>
        <dbReference type="PROSITE" id="PS50250"/>
    </source>
</evidence>
<protein>
    <recommendedName>
        <fullName evidence="4">26S proteasome non-ATPase regulatory subunit 13</fullName>
    </recommendedName>
    <alternativeName>
        <fullName evidence="6">26S proteasome regulatory subunit RPN9</fullName>
    </alternativeName>
    <alternativeName>
        <fullName evidence="8">26S proteasome regulatory subunit S11</fullName>
    </alternativeName>
    <alternativeName>
        <fullName evidence="7">26S proteasome regulatory subunit p40.5</fullName>
    </alternativeName>
</protein>
<proteinExistence type="inferred from homology"/>
<comment type="function">
    <text evidence="1">Component of the 26S proteasome, a multiprotein complex involved in the ATP-dependent degradation of ubiquitinated proteins. This complex plays a key role in the maintenance of protein homeostasis by removing misfolded or damaged proteins, which could impair cellular functions, and by removing proteins whose functions are no longer required. Therefore, the proteasome participates in numerous cellular processes, including cell cycle progression, apoptosis, or DNA damage repair.</text>
</comment>
<dbReference type="GO" id="GO:0006511">
    <property type="term" value="P:ubiquitin-dependent protein catabolic process"/>
    <property type="evidence" value="ECO:0007669"/>
    <property type="project" value="TreeGrafter"/>
</dbReference>
<name>B4GP78_DROPE</name>
<dbReference type="STRING" id="7234.B4GP78"/>
<evidence type="ECO:0000256" key="3">
    <source>
        <dbReference type="ARBA" id="ARBA00011441"/>
    </source>
</evidence>
<dbReference type="Pfam" id="PF22037">
    <property type="entry name" value="PSD13_N"/>
    <property type="match status" value="1"/>
</dbReference>
<dbReference type="PROSITE" id="PS50250">
    <property type="entry name" value="PCI"/>
    <property type="match status" value="1"/>
</dbReference>
<evidence type="ECO:0000256" key="5">
    <source>
        <dbReference type="ARBA" id="ARBA00022942"/>
    </source>
</evidence>
<dbReference type="InterPro" id="IPR036390">
    <property type="entry name" value="WH_DNA-bd_sf"/>
</dbReference>
<dbReference type="GO" id="GO:0005198">
    <property type="term" value="F:structural molecule activity"/>
    <property type="evidence" value="ECO:0007669"/>
    <property type="project" value="TreeGrafter"/>
</dbReference>
<dbReference type="GO" id="GO:0008541">
    <property type="term" value="C:proteasome regulatory particle, lid subcomplex"/>
    <property type="evidence" value="ECO:0007669"/>
    <property type="project" value="TreeGrafter"/>
</dbReference>
<sequence>MSNTQATVTAYLALQKKTTNKDLAAEWTLIEELHNEKLWNELTIKLVTFVRHESLQDESALLQLYQNFLSTFETKINPYGLIQILEVVVDNISDKAEAIEFLEKIKDKVKICDEAVWYLQVMQGNLYLTNLNDLNSTKKIIEELRDVLEEAGFVTPVHGKYYMLASQYYRRVGKHSDYYRCGLQFLGCSLDDYPRDQWAQQAFFLGLAALLGDGVYNIGELLAHPILESLQGTDNVWLVDLLKAFNTGDINKFNDMKKIWSKIPDLAAQEVKLRQKISLLCLMEMTFKRSAIQRAISFTDIAHETKLPAKEVELLIMKALALDLVRGEIDQVAGVVNMSWVQPRVLNRNQIAGMASTLDSWMGSITSMEKLMENRAAEILTN</sequence>
<dbReference type="PANTHER" id="PTHR10539:SF0">
    <property type="entry name" value="26S PROTEASOME NON-ATPASE REGULATORY SUBUNIT 13"/>
    <property type="match status" value="1"/>
</dbReference>
<evidence type="ECO:0000313" key="11">
    <source>
        <dbReference type="Proteomes" id="UP000008744"/>
    </source>
</evidence>
<comment type="subunit">
    <text evidence="3">Component of the 19S proteasome regulatory particle complex. The 26S proteasome consists of a 20S core particle (CP) and two 19S regulatory subunits (RP). The regulatory particle is made of a lid composed of 9 subunits including PSMD13, a base containing 6 ATPases and few additional components.</text>
</comment>
<dbReference type="GO" id="GO:0005634">
    <property type="term" value="C:nucleus"/>
    <property type="evidence" value="ECO:0007669"/>
    <property type="project" value="TreeGrafter"/>
</dbReference>
<dbReference type="InterPro" id="IPR035298">
    <property type="entry name" value="PSMD13"/>
</dbReference>
<accession>B4GP78</accession>
<reference evidence="10 11" key="1">
    <citation type="journal article" date="2007" name="Nature">
        <title>Evolution of genes and genomes on the Drosophila phylogeny.</title>
        <authorList>
            <consortium name="Drosophila 12 Genomes Consortium"/>
            <person name="Clark A.G."/>
            <person name="Eisen M.B."/>
            <person name="Smith D.R."/>
            <person name="Bergman C.M."/>
            <person name="Oliver B."/>
            <person name="Markow T.A."/>
            <person name="Kaufman T.C."/>
            <person name="Kellis M."/>
            <person name="Gelbart W."/>
            <person name="Iyer V.N."/>
            <person name="Pollard D.A."/>
            <person name="Sackton T.B."/>
            <person name="Larracuente A.M."/>
            <person name="Singh N.D."/>
            <person name="Abad J.P."/>
            <person name="Abt D.N."/>
            <person name="Adryan B."/>
            <person name="Aguade M."/>
            <person name="Akashi H."/>
            <person name="Anderson W.W."/>
            <person name="Aquadro C.F."/>
            <person name="Ardell D.H."/>
            <person name="Arguello R."/>
            <person name="Artieri C.G."/>
            <person name="Barbash D.A."/>
            <person name="Barker D."/>
            <person name="Barsanti P."/>
            <person name="Batterham P."/>
            <person name="Batzoglou S."/>
            <person name="Begun D."/>
            <person name="Bhutkar A."/>
            <person name="Blanco E."/>
            <person name="Bosak S.A."/>
            <person name="Bradley R.K."/>
            <person name="Brand A.D."/>
            <person name="Brent M.R."/>
            <person name="Brooks A.N."/>
            <person name="Brown R.H."/>
            <person name="Butlin R.K."/>
            <person name="Caggese C."/>
            <person name="Calvi B.R."/>
            <person name="Bernardo de Carvalho A."/>
            <person name="Caspi A."/>
            <person name="Castrezana S."/>
            <person name="Celniker S.E."/>
            <person name="Chang J.L."/>
            <person name="Chapple C."/>
            <person name="Chatterji S."/>
            <person name="Chinwalla A."/>
            <person name="Civetta A."/>
            <person name="Clifton S.W."/>
            <person name="Comeron J.M."/>
            <person name="Costello J.C."/>
            <person name="Coyne J.A."/>
            <person name="Daub J."/>
            <person name="David R.G."/>
            <person name="Delcher A.L."/>
            <person name="Delehaunty K."/>
            <person name="Do C.B."/>
            <person name="Ebling H."/>
            <person name="Edwards K."/>
            <person name="Eickbush T."/>
            <person name="Evans J.D."/>
            <person name="Filipski A."/>
            <person name="Findeiss S."/>
            <person name="Freyhult E."/>
            <person name="Fulton L."/>
            <person name="Fulton R."/>
            <person name="Garcia A.C."/>
            <person name="Gardiner A."/>
            <person name="Garfield D.A."/>
            <person name="Garvin B.E."/>
            <person name="Gibson G."/>
            <person name="Gilbert D."/>
            <person name="Gnerre S."/>
            <person name="Godfrey J."/>
            <person name="Good R."/>
            <person name="Gotea V."/>
            <person name="Gravely B."/>
            <person name="Greenberg A.J."/>
            <person name="Griffiths-Jones S."/>
            <person name="Gross S."/>
            <person name="Guigo R."/>
            <person name="Gustafson E.A."/>
            <person name="Haerty W."/>
            <person name="Hahn M.W."/>
            <person name="Halligan D.L."/>
            <person name="Halpern A.L."/>
            <person name="Halter G.M."/>
            <person name="Han M.V."/>
            <person name="Heger A."/>
            <person name="Hillier L."/>
            <person name="Hinrichs A.S."/>
            <person name="Holmes I."/>
            <person name="Hoskins R.A."/>
            <person name="Hubisz M.J."/>
            <person name="Hultmark D."/>
            <person name="Huntley M.A."/>
            <person name="Jaffe D.B."/>
            <person name="Jagadeeshan S."/>
            <person name="Jeck W.R."/>
            <person name="Johnson J."/>
            <person name="Jones C.D."/>
            <person name="Jordan W.C."/>
            <person name="Karpen G.H."/>
            <person name="Kataoka E."/>
            <person name="Keightley P.D."/>
            <person name="Kheradpour P."/>
            <person name="Kirkness E.F."/>
            <person name="Koerich L.B."/>
            <person name="Kristiansen K."/>
            <person name="Kudrna D."/>
            <person name="Kulathinal R.J."/>
            <person name="Kumar S."/>
            <person name="Kwok R."/>
            <person name="Lander E."/>
            <person name="Langley C.H."/>
            <person name="Lapoint R."/>
            <person name="Lazzaro B.P."/>
            <person name="Lee S.J."/>
            <person name="Levesque L."/>
            <person name="Li R."/>
            <person name="Lin C.F."/>
            <person name="Lin M.F."/>
            <person name="Lindblad-Toh K."/>
            <person name="Llopart A."/>
            <person name="Long M."/>
            <person name="Low L."/>
            <person name="Lozovsky E."/>
            <person name="Lu J."/>
            <person name="Luo M."/>
            <person name="Machado C.A."/>
            <person name="Makalowski W."/>
            <person name="Marzo M."/>
            <person name="Matsuda M."/>
            <person name="Matzkin L."/>
            <person name="McAllister B."/>
            <person name="McBride C.S."/>
            <person name="McKernan B."/>
            <person name="McKernan K."/>
            <person name="Mendez-Lago M."/>
            <person name="Minx P."/>
            <person name="Mollenhauer M.U."/>
            <person name="Montooth K."/>
            <person name="Mount S.M."/>
            <person name="Mu X."/>
            <person name="Myers E."/>
            <person name="Negre B."/>
            <person name="Newfeld S."/>
            <person name="Nielsen R."/>
            <person name="Noor M.A."/>
            <person name="O'Grady P."/>
            <person name="Pachter L."/>
            <person name="Papaceit M."/>
            <person name="Parisi M.J."/>
            <person name="Parisi M."/>
            <person name="Parts L."/>
            <person name="Pedersen J.S."/>
            <person name="Pesole G."/>
            <person name="Phillippy A.M."/>
            <person name="Ponting C.P."/>
            <person name="Pop M."/>
            <person name="Porcelli D."/>
            <person name="Powell J.R."/>
            <person name="Prohaska S."/>
            <person name="Pruitt K."/>
            <person name="Puig M."/>
            <person name="Quesneville H."/>
            <person name="Ram K.R."/>
            <person name="Rand D."/>
            <person name="Rasmussen M.D."/>
            <person name="Reed L.K."/>
            <person name="Reenan R."/>
            <person name="Reily A."/>
            <person name="Remington K.A."/>
            <person name="Rieger T.T."/>
            <person name="Ritchie M.G."/>
            <person name="Robin C."/>
            <person name="Rogers Y.H."/>
            <person name="Rohde C."/>
            <person name="Rozas J."/>
            <person name="Rubenfield M.J."/>
            <person name="Ruiz A."/>
            <person name="Russo S."/>
            <person name="Salzberg S.L."/>
            <person name="Sanchez-Gracia A."/>
            <person name="Saranga D.J."/>
            <person name="Sato H."/>
            <person name="Schaeffer S.W."/>
            <person name="Schatz M.C."/>
            <person name="Schlenke T."/>
            <person name="Schwartz R."/>
            <person name="Segarra C."/>
            <person name="Singh R.S."/>
            <person name="Sirot L."/>
            <person name="Sirota M."/>
            <person name="Sisneros N.B."/>
            <person name="Smith C.D."/>
            <person name="Smith T.F."/>
            <person name="Spieth J."/>
            <person name="Stage D.E."/>
            <person name="Stark A."/>
            <person name="Stephan W."/>
            <person name="Strausberg R.L."/>
            <person name="Strempel S."/>
            <person name="Sturgill D."/>
            <person name="Sutton G."/>
            <person name="Sutton G.G."/>
            <person name="Tao W."/>
            <person name="Teichmann S."/>
            <person name="Tobari Y.N."/>
            <person name="Tomimura Y."/>
            <person name="Tsolas J.M."/>
            <person name="Valente V.L."/>
            <person name="Venter E."/>
            <person name="Venter J.C."/>
            <person name="Vicario S."/>
            <person name="Vieira F.G."/>
            <person name="Vilella A.J."/>
            <person name="Villasante A."/>
            <person name="Walenz B."/>
            <person name="Wang J."/>
            <person name="Wasserman M."/>
            <person name="Watts T."/>
            <person name="Wilson D."/>
            <person name="Wilson R.K."/>
            <person name="Wing R.A."/>
            <person name="Wolfner M.F."/>
            <person name="Wong A."/>
            <person name="Wong G.K."/>
            <person name="Wu C.I."/>
            <person name="Wu G."/>
            <person name="Yamamoto D."/>
            <person name="Yang H.P."/>
            <person name="Yang S.P."/>
            <person name="Yorke J.A."/>
            <person name="Yoshida K."/>
            <person name="Zdobnov E."/>
            <person name="Zhang P."/>
            <person name="Zhang Y."/>
            <person name="Zimin A.V."/>
            <person name="Baldwin J."/>
            <person name="Abdouelleil A."/>
            <person name="Abdulkadir J."/>
            <person name="Abebe A."/>
            <person name="Abera B."/>
            <person name="Abreu J."/>
            <person name="Acer S.C."/>
            <person name="Aftuck L."/>
            <person name="Alexander A."/>
            <person name="An P."/>
            <person name="Anderson E."/>
            <person name="Anderson S."/>
            <person name="Arachi H."/>
            <person name="Azer M."/>
            <person name="Bachantsang P."/>
            <person name="Barry A."/>
            <person name="Bayul T."/>
            <person name="Berlin A."/>
            <person name="Bessette D."/>
            <person name="Bloom T."/>
            <person name="Blye J."/>
            <person name="Boguslavskiy L."/>
            <person name="Bonnet C."/>
            <person name="Boukhgalter B."/>
            <person name="Bourzgui I."/>
            <person name="Brown A."/>
            <person name="Cahill P."/>
            <person name="Channer S."/>
            <person name="Cheshatsang Y."/>
            <person name="Chuda L."/>
            <person name="Citroen M."/>
            <person name="Collymore A."/>
            <person name="Cooke P."/>
            <person name="Costello M."/>
            <person name="D'Aco K."/>
            <person name="Daza R."/>
            <person name="De Haan G."/>
            <person name="DeGray S."/>
            <person name="DeMaso C."/>
            <person name="Dhargay N."/>
            <person name="Dooley K."/>
            <person name="Dooley E."/>
            <person name="Doricent M."/>
            <person name="Dorje P."/>
            <person name="Dorjee K."/>
            <person name="Dupes A."/>
            <person name="Elong R."/>
            <person name="Falk J."/>
            <person name="Farina A."/>
            <person name="Faro S."/>
            <person name="Ferguson D."/>
            <person name="Fisher S."/>
            <person name="Foley C.D."/>
            <person name="Franke A."/>
            <person name="Friedrich D."/>
            <person name="Gadbois L."/>
            <person name="Gearin G."/>
            <person name="Gearin C.R."/>
            <person name="Giannoukos G."/>
            <person name="Goode T."/>
            <person name="Graham J."/>
            <person name="Grandbois E."/>
            <person name="Grewal S."/>
            <person name="Gyaltsen K."/>
            <person name="Hafez N."/>
            <person name="Hagos B."/>
            <person name="Hall J."/>
            <person name="Henson C."/>
            <person name="Hollinger A."/>
            <person name="Honan T."/>
            <person name="Huard M.D."/>
            <person name="Hughes L."/>
            <person name="Hurhula B."/>
            <person name="Husby M.E."/>
            <person name="Kamat A."/>
            <person name="Kanga B."/>
            <person name="Kashin S."/>
            <person name="Khazanovich D."/>
            <person name="Kisner P."/>
            <person name="Lance K."/>
            <person name="Lara M."/>
            <person name="Lee W."/>
            <person name="Lennon N."/>
            <person name="Letendre F."/>
            <person name="LeVine R."/>
            <person name="Lipovsky A."/>
            <person name="Liu X."/>
            <person name="Liu J."/>
            <person name="Liu S."/>
            <person name="Lokyitsang T."/>
            <person name="Lokyitsang Y."/>
            <person name="Lubonja R."/>
            <person name="Lui A."/>
            <person name="MacDonald P."/>
            <person name="Magnisalis V."/>
            <person name="Maru K."/>
            <person name="Matthews C."/>
            <person name="McCusker W."/>
            <person name="McDonough S."/>
            <person name="Mehta T."/>
            <person name="Meldrim J."/>
            <person name="Meneus L."/>
            <person name="Mihai O."/>
            <person name="Mihalev A."/>
            <person name="Mihova T."/>
            <person name="Mittelman R."/>
            <person name="Mlenga V."/>
            <person name="Montmayeur A."/>
            <person name="Mulrain L."/>
            <person name="Navidi A."/>
            <person name="Naylor J."/>
            <person name="Negash T."/>
            <person name="Nguyen T."/>
            <person name="Nguyen N."/>
            <person name="Nicol R."/>
            <person name="Norbu C."/>
            <person name="Norbu N."/>
            <person name="Novod N."/>
            <person name="O'Neill B."/>
            <person name="Osman S."/>
            <person name="Markiewicz E."/>
            <person name="Oyono O.L."/>
            <person name="Patti C."/>
            <person name="Phunkhang P."/>
            <person name="Pierre F."/>
            <person name="Priest M."/>
            <person name="Raghuraman S."/>
            <person name="Rege F."/>
            <person name="Reyes R."/>
            <person name="Rise C."/>
            <person name="Rogov P."/>
            <person name="Ross K."/>
            <person name="Ryan E."/>
            <person name="Settipalli S."/>
            <person name="Shea T."/>
            <person name="Sherpa N."/>
            <person name="Shi L."/>
            <person name="Shih D."/>
            <person name="Sparrow T."/>
            <person name="Spaulding J."/>
            <person name="Stalker J."/>
            <person name="Stange-Thomann N."/>
            <person name="Stavropoulos S."/>
            <person name="Stone C."/>
            <person name="Strader C."/>
            <person name="Tesfaye S."/>
            <person name="Thomson T."/>
            <person name="Thoulutsang Y."/>
            <person name="Thoulutsang D."/>
            <person name="Topham K."/>
            <person name="Topping I."/>
            <person name="Tsamla T."/>
            <person name="Vassiliev H."/>
            <person name="Vo A."/>
            <person name="Wangchuk T."/>
            <person name="Wangdi T."/>
            <person name="Weiand M."/>
            <person name="Wilkinson J."/>
            <person name="Wilson A."/>
            <person name="Yadav S."/>
            <person name="Young G."/>
            <person name="Yu Q."/>
            <person name="Zembek L."/>
            <person name="Zhong D."/>
            <person name="Zimmer A."/>
            <person name="Zwirko Z."/>
            <person name="Jaffe D.B."/>
            <person name="Alvarez P."/>
            <person name="Brockman W."/>
            <person name="Butler J."/>
            <person name="Chin C."/>
            <person name="Gnerre S."/>
            <person name="Grabherr M."/>
            <person name="Kleber M."/>
            <person name="Mauceli E."/>
            <person name="MacCallum I."/>
        </authorList>
    </citation>
    <scope>NUCLEOTIDE SEQUENCE [LARGE SCALE GENOMIC DNA]</scope>
    <source>
        <strain evidence="11">MSH-3 / Tucson 14011-0111.49</strain>
    </source>
</reference>
<dbReference type="InterPro" id="IPR000717">
    <property type="entry name" value="PCI_dom"/>
</dbReference>
<dbReference type="SMR" id="B4GP78"/>
<gene>
    <name evidence="10" type="primary">Dper\GL13830</name>
    <name evidence="10" type="ORF">Dper_GL13830</name>
</gene>
<evidence type="ECO:0000256" key="4">
    <source>
        <dbReference type="ARBA" id="ARBA00015732"/>
    </source>
</evidence>
<dbReference type="InterPro" id="IPR054179">
    <property type="entry name" value="PSD13_N"/>
</dbReference>
<organism evidence="11">
    <name type="scientific">Drosophila persimilis</name>
    <name type="common">Fruit fly</name>
    <dbReference type="NCBI Taxonomy" id="7234"/>
    <lineage>
        <taxon>Eukaryota</taxon>
        <taxon>Metazoa</taxon>
        <taxon>Ecdysozoa</taxon>
        <taxon>Arthropoda</taxon>
        <taxon>Hexapoda</taxon>
        <taxon>Insecta</taxon>
        <taxon>Pterygota</taxon>
        <taxon>Neoptera</taxon>
        <taxon>Endopterygota</taxon>
        <taxon>Diptera</taxon>
        <taxon>Brachycera</taxon>
        <taxon>Muscomorpha</taxon>
        <taxon>Ephydroidea</taxon>
        <taxon>Drosophilidae</taxon>
        <taxon>Drosophila</taxon>
        <taxon>Sophophora</taxon>
    </lineage>
</organism>
<evidence type="ECO:0000256" key="6">
    <source>
        <dbReference type="ARBA" id="ARBA00029749"/>
    </source>
</evidence>
<dbReference type="GO" id="GO:0005829">
    <property type="term" value="C:cytosol"/>
    <property type="evidence" value="ECO:0007669"/>
    <property type="project" value="TreeGrafter"/>
</dbReference>
<dbReference type="HOGENOM" id="CLU_042989_0_0_1"/>
<dbReference type="PhylomeDB" id="B4GP78"/>
<evidence type="ECO:0000256" key="2">
    <source>
        <dbReference type="ARBA" id="ARBA00006207"/>
    </source>
</evidence>
<feature type="domain" description="PCI" evidence="9">
    <location>
        <begin position="174"/>
        <end position="343"/>
    </location>
</feature>
<dbReference type="Pfam" id="PF01399">
    <property type="entry name" value="PCI"/>
    <property type="match status" value="1"/>
</dbReference>
<evidence type="ECO:0000313" key="10">
    <source>
        <dbReference type="EMBL" id="EDW38961.1"/>
    </source>
</evidence>
<evidence type="ECO:0000256" key="7">
    <source>
        <dbReference type="ARBA" id="ARBA00031303"/>
    </source>
</evidence>
<evidence type="ECO:0000256" key="1">
    <source>
        <dbReference type="ARBA" id="ARBA00002362"/>
    </source>
</evidence>
<dbReference type="SMART" id="SM00088">
    <property type="entry name" value="PINT"/>
    <property type="match status" value="1"/>
</dbReference>
<dbReference type="Proteomes" id="UP000008744">
    <property type="component" value="Unassembled WGS sequence"/>
</dbReference>
<comment type="similarity">
    <text evidence="2">Belongs to the proteasome subunit S11 family.</text>
</comment>
<dbReference type="OrthoDB" id="1093at2759"/>
<dbReference type="OMA" id="ANKRTIT"/>
<evidence type="ECO:0000256" key="8">
    <source>
        <dbReference type="ARBA" id="ARBA00032323"/>
    </source>
</evidence>
<keyword evidence="5" id="KW-0647">Proteasome</keyword>
<dbReference type="PANTHER" id="PTHR10539">
    <property type="entry name" value="26S PROTEASOME NON-ATPASE REGULATORY SUBUNIT 13"/>
    <property type="match status" value="1"/>
</dbReference>
<dbReference type="EMBL" id="CH479186">
    <property type="protein sequence ID" value="EDW38961.1"/>
    <property type="molecule type" value="Genomic_DNA"/>
</dbReference>
<keyword evidence="11" id="KW-1185">Reference proteome</keyword>
<dbReference type="SUPFAM" id="SSF46785">
    <property type="entry name" value="Winged helix' DNA-binding domain"/>
    <property type="match status" value="1"/>
</dbReference>
<dbReference type="AlphaFoldDB" id="B4GP78"/>
<dbReference type="eggNOG" id="KOG2908">
    <property type="taxonomic scope" value="Eukaryota"/>
</dbReference>